<comment type="pathway">
    <text evidence="1 15">Cofactor biosynthesis; adenosylcobalamin biosynthesis; adenosylcobalamin from cob(II)yrinate a,c-diamide: step 2/7.</text>
</comment>
<evidence type="ECO:0000259" key="16">
    <source>
        <dbReference type="Pfam" id="PF01923"/>
    </source>
</evidence>
<evidence type="ECO:0000256" key="11">
    <source>
        <dbReference type="ARBA" id="ARBA00033334"/>
    </source>
</evidence>
<keyword evidence="8 15" id="KW-0547">Nucleotide-binding</keyword>
<sequence>MKGLCQMKIYTKNGDKGQTRIIGKQILFKSDPRVEAYGEIDELNSWVGYTRSLLTPQTAKLSNELEEIQQLLFDCGHDLATPAEDERHSFEFHQKEPTAWLEQKIDTYTETVPAVKKFILPGGSQVASALHVARTTTRRAERRIVLLMQEEEINQDVLTFINRLSDYFFAAARYANYLDQQQDVLYRNSKDVFH</sequence>
<evidence type="ECO:0000256" key="9">
    <source>
        <dbReference type="ARBA" id="ARBA00022840"/>
    </source>
</evidence>
<dbReference type="InterPro" id="IPR029499">
    <property type="entry name" value="PduO-typ"/>
</dbReference>
<comment type="catalytic activity">
    <reaction evidence="14 15">
        <text>2 cob(II)alamin + reduced [electron-transfer flavoprotein] + 2 ATP = 2 adenosylcob(III)alamin + 2 triphosphate + oxidized [electron-transfer flavoprotein] + 3 H(+)</text>
        <dbReference type="Rhea" id="RHEA:28671"/>
        <dbReference type="Rhea" id="RHEA-COMP:10685"/>
        <dbReference type="Rhea" id="RHEA-COMP:10686"/>
        <dbReference type="ChEBI" id="CHEBI:15378"/>
        <dbReference type="ChEBI" id="CHEBI:16304"/>
        <dbReference type="ChEBI" id="CHEBI:18036"/>
        <dbReference type="ChEBI" id="CHEBI:18408"/>
        <dbReference type="ChEBI" id="CHEBI:30616"/>
        <dbReference type="ChEBI" id="CHEBI:57692"/>
        <dbReference type="ChEBI" id="CHEBI:58307"/>
        <dbReference type="EC" id="2.5.1.17"/>
    </reaction>
</comment>
<comment type="similarity">
    <text evidence="2 15">Belongs to the Cob(I)alamin adenosyltransferase family.</text>
</comment>
<dbReference type="GO" id="GO:0009236">
    <property type="term" value="P:cobalamin biosynthetic process"/>
    <property type="evidence" value="ECO:0007669"/>
    <property type="project" value="UniProtKB-UniRule"/>
</dbReference>
<keyword evidence="6 15" id="KW-0169">Cobalamin biosynthesis</keyword>
<evidence type="ECO:0000256" key="2">
    <source>
        <dbReference type="ARBA" id="ARBA00007487"/>
    </source>
</evidence>
<dbReference type="Proteomes" id="UP000003419">
    <property type="component" value="Unassembled WGS sequence"/>
</dbReference>
<comment type="caution">
    <text evidence="17">The sequence shown here is derived from an EMBL/GenBank/DDBJ whole genome shotgun (WGS) entry which is preliminary data.</text>
</comment>
<organism evidence="17 18">
    <name type="scientific">Limosilactobacillus reuteri CF48-3A</name>
    <dbReference type="NCBI Taxonomy" id="525341"/>
    <lineage>
        <taxon>Bacteria</taxon>
        <taxon>Bacillati</taxon>
        <taxon>Bacillota</taxon>
        <taxon>Bacilli</taxon>
        <taxon>Lactobacillales</taxon>
        <taxon>Lactobacillaceae</taxon>
        <taxon>Limosilactobacillus</taxon>
    </lineage>
</organism>
<dbReference type="InterPro" id="IPR016030">
    <property type="entry name" value="CblAdoTrfase-like"/>
</dbReference>
<comment type="catalytic activity">
    <reaction evidence="13 15">
        <text>2 cob(II)yrinate a,c diamide + reduced [electron-transfer flavoprotein] + 2 ATP = 2 adenosylcob(III)yrinate a,c-diamide + 2 triphosphate + oxidized [electron-transfer flavoprotein] + 3 H(+)</text>
        <dbReference type="Rhea" id="RHEA:11528"/>
        <dbReference type="Rhea" id="RHEA-COMP:10685"/>
        <dbReference type="Rhea" id="RHEA-COMP:10686"/>
        <dbReference type="ChEBI" id="CHEBI:15378"/>
        <dbReference type="ChEBI" id="CHEBI:18036"/>
        <dbReference type="ChEBI" id="CHEBI:30616"/>
        <dbReference type="ChEBI" id="CHEBI:57692"/>
        <dbReference type="ChEBI" id="CHEBI:58307"/>
        <dbReference type="ChEBI" id="CHEBI:58503"/>
        <dbReference type="ChEBI" id="CHEBI:58537"/>
        <dbReference type="EC" id="2.5.1.17"/>
    </reaction>
</comment>
<feature type="domain" description="Cobalamin adenosyltransferase-like" evidence="16">
    <location>
        <begin position="9"/>
        <end position="175"/>
    </location>
</feature>
<dbReference type="AlphaFoldDB" id="A0A8D9S3N7"/>
<dbReference type="PANTHER" id="PTHR12213:SF0">
    <property type="entry name" value="CORRINOID ADENOSYLTRANSFERASE MMAB"/>
    <property type="match status" value="1"/>
</dbReference>
<proteinExistence type="inferred from homology"/>
<evidence type="ECO:0000256" key="7">
    <source>
        <dbReference type="ARBA" id="ARBA00022679"/>
    </source>
</evidence>
<keyword evidence="7 15" id="KW-0808">Transferase</keyword>
<dbReference type="GO" id="GO:0005524">
    <property type="term" value="F:ATP binding"/>
    <property type="evidence" value="ECO:0007669"/>
    <property type="project" value="UniProtKB-UniRule"/>
</dbReference>
<dbReference type="GO" id="GO:0008817">
    <property type="term" value="F:corrinoid adenosyltransferase activity"/>
    <property type="evidence" value="ECO:0007669"/>
    <property type="project" value="UniProtKB-UniRule"/>
</dbReference>
<dbReference type="Gene3D" id="1.20.1200.10">
    <property type="entry name" value="Cobalamin adenosyltransferase-like"/>
    <property type="match status" value="1"/>
</dbReference>
<evidence type="ECO:0000256" key="10">
    <source>
        <dbReference type="ARBA" id="ARBA00031529"/>
    </source>
</evidence>
<gene>
    <name evidence="17" type="ORF">HMPREF0534_1962</name>
</gene>
<dbReference type="FunFam" id="1.20.1200.10:FF:000001">
    <property type="entry name" value="Cob(I)yrinic acid a,c-diamide adenosyltransferase"/>
    <property type="match status" value="1"/>
</dbReference>
<dbReference type="UniPathway" id="UPA00148">
    <property type="reaction ID" value="UER00233"/>
</dbReference>
<evidence type="ECO:0000256" key="1">
    <source>
        <dbReference type="ARBA" id="ARBA00005121"/>
    </source>
</evidence>
<dbReference type="EC" id="2.5.1.17" evidence="4 15"/>
<keyword evidence="9 15" id="KW-0067">ATP-binding</keyword>
<dbReference type="NCBIfam" id="TIGR00636">
    <property type="entry name" value="PduO_Nterm"/>
    <property type="match status" value="1"/>
</dbReference>
<evidence type="ECO:0000256" key="14">
    <source>
        <dbReference type="ARBA" id="ARBA00048692"/>
    </source>
</evidence>
<dbReference type="EMBL" id="ACHG01000208">
    <property type="protein sequence ID" value="EEI64729.1"/>
    <property type="molecule type" value="Genomic_DNA"/>
</dbReference>
<evidence type="ECO:0000313" key="17">
    <source>
        <dbReference type="EMBL" id="EEI64729.1"/>
    </source>
</evidence>
<evidence type="ECO:0000256" key="6">
    <source>
        <dbReference type="ARBA" id="ARBA00022573"/>
    </source>
</evidence>
<evidence type="ECO:0000256" key="8">
    <source>
        <dbReference type="ARBA" id="ARBA00022741"/>
    </source>
</evidence>
<evidence type="ECO:0000256" key="4">
    <source>
        <dbReference type="ARBA" id="ARBA00012454"/>
    </source>
</evidence>
<protein>
    <recommendedName>
        <fullName evidence="5 15">Corrinoid adenosyltransferase</fullName>
        <ecNumber evidence="4 15">2.5.1.17</ecNumber>
    </recommendedName>
    <alternativeName>
        <fullName evidence="10 15">Cob(II)alamin adenosyltransferase</fullName>
    </alternativeName>
    <alternativeName>
        <fullName evidence="12 15">Cob(II)yrinic acid a,c-diamide adenosyltransferase</fullName>
    </alternativeName>
    <alternativeName>
        <fullName evidence="11 15">Cobinamide/cobalamin adenosyltransferase</fullName>
    </alternativeName>
</protein>
<evidence type="ECO:0000313" key="18">
    <source>
        <dbReference type="Proteomes" id="UP000003419"/>
    </source>
</evidence>
<evidence type="ECO:0000256" key="13">
    <source>
        <dbReference type="ARBA" id="ARBA00048555"/>
    </source>
</evidence>
<reference evidence="17 18" key="1">
    <citation type="submission" date="2009-01" db="EMBL/GenBank/DDBJ databases">
        <authorList>
            <person name="Qin X."/>
            <person name="Bachman B."/>
            <person name="Battles P."/>
            <person name="Bell A."/>
            <person name="Bess C."/>
            <person name="Bickham C."/>
            <person name="Chaboub L."/>
            <person name="Chen D."/>
            <person name="Coyle M."/>
            <person name="Deiros D.R."/>
            <person name="Dinh H."/>
            <person name="Forbes L."/>
            <person name="Fowler G."/>
            <person name="Francisco L."/>
            <person name="Fu Q."/>
            <person name="Gubbala S."/>
            <person name="Hale W."/>
            <person name="Han Y."/>
            <person name="Hemphill L."/>
            <person name="Highlander S.K."/>
            <person name="Hirani K."/>
            <person name="Hogues M."/>
            <person name="Jackson L."/>
            <person name="Jakkamsetti A."/>
            <person name="Javaid M."/>
            <person name="Jiang H."/>
            <person name="Korchina V."/>
            <person name="Kovar C."/>
            <person name="Lara F."/>
            <person name="Lee S."/>
            <person name="Mata R."/>
            <person name="Mathew T."/>
            <person name="Moen C."/>
            <person name="Morales K."/>
            <person name="Munidasa M."/>
            <person name="Nazareth L."/>
            <person name="Ngo R."/>
            <person name="Nguyen L."/>
            <person name="Okwuonu G."/>
            <person name="Ongeri F."/>
            <person name="Patil S."/>
            <person name="Petrosino J."/>
            <person name="Pham C."/>
            <person name="Pham P."/>
            <person name="Pu L.-L."/>
            <person name="Puazo M."/>
            <person name="Raj R."/>
            <person name="Reid J."/>
            <person name="Rouhana J."/>
            <person name="Saada N."/>
            <person name="Shang Y."/>
            <person name="Simmons D."/>
            <person name="Thornton R."/>
            <person name="Warren J."/>
            <person name="Weissenberger G."/>
            <person name="Zhang J."/>
            <person name="Zhang L."/>
            <person name="Zhou C."/>
            <person name="Zhu D."/>
            <person name="Muzny D."/>
            <person name="Worley K."/>
            <person name="Gibbs R."/>
        </authorList>
    </citation>
    <scope>NUCLEOTIDE SEQUENCE [LARGE SCALE GENOMIC DNA]</scope>
    <source>
        <strain evidence="17 18">CF48-3A</strain>
    </source>
</reference>
<dbReference type="PANTHER" id="PTHR12213">
    <property type="entry name" value="CORRINOID ADENOSYLTRANSFERASE"/>
    <property type="match status" value="1"/>
</dbReference>
<accession>A0A8D9S3N7</accession>
<comment type="subunit">
    <text evidence="3">Homotrimer.</text>
</comment>
<evidence type="ECO:0000256" key="5">
    <source>
        <dbReference type="ARBA" id="ARBA00020963"/>
    </source>
</evidence>
<dbReference type="SUPFAM" id="SSF89028">
    <property type="entry name" value="Cobalamin adenosyltransferase-like"/>
    <property type="match status" value="1"/>
</dbReference>
<evidence type="ECO:0000256" key="12">
    <source>
        <dbReference type="ARBA" id="ARBA00033354"/>
    </source>
</evidence>
<dbReference type="InterPro" id="IPR036451">
    <property type="entry name" value="CblAdoTrfase-like_sf"/>
</dbReference>
<evidence type="ECO:0000256" key="15">
    <source>
        <dbReference type="RuleBase" id="RU366026"/>
    </source>
</evidence>
<evidence type="ECO:0000256" key="3">
    <source>
        <dbReference type="ARBA" id="ARBA00011233"/>
    </source>
</evidence>
<name>A0A8D9S3N7_LIMRT</name>
<dbReference type="Pfam" id="PF01923">
    <property type="entry name" value="Cob_adeno_trans"/>
    <property type="match status" value="1"/>
</dbReference>